<sequence>MTAIATRDLEVPLADERAETLTFAAEVEHASLSYGDNPVLRDVTLRVGAHEIVALIGRSGSGKSTLLRLLAGLSTTESGSVRTAGHPAVSFQEPRLFPWRTVLQNVAFGLVREKLGKSTARDRARRTLEEVGLSDKTGAWPAQLSGGQAQRVSLARALVARPQLLLLDEPFGALDALTRRTMHELLISLWRDNGFGALLVTHDVDEALRLADRVVVLAGGEIVEDLAVPRPRQAGEPDDPDSDIPRLRAELLTALGVADPAR</sequence>
<evidence type="ECO:0000256" key="4">
    <source>
        <dbReference type="ARBA" id="ARBA00022840"/>
    </source>
</evidence>
<keyword evidence="3" id="KW-0547">Nucleotide-binding</keyword>
<protein>
    <submittedName>
        <fullName evidence="8">Sulfonate ABC transporter ATP-binding protein</fullName>
    </submittedName>
</protein>
<keyword evidence="9" id="KW-1185">Reference proteome</keyword>
<keyword evidence="2" id="KW-1003">Cell membrane</keyword>
<dbReference type="PANTHER" id="PTHR42788">
    <property type="entry name" value="TAURINE IMPORT ATP-BINDING PROTEIN-RELATED"/>
    <property type="match status" value="1"/>
</dbReference>
<keyword evidence="6" id="KW-0472">Membrane</keyword>
<proteinExistence type="predicted"/>
<evidence type="ECO:0000313" key="9">
    <source>
        <dbReference type="Proteomes" id="UP000194632"/>
    </source>
</evidence>
<dbReference type="Proteomes" id="UP000194632">
    <property type="component" value="Unassembled WGS sequence"/>
</dbReference>
<evidence type="ECO:0000256" key="2">
    <source>
        <dbReference type="ARBA" id="ARBA00022475"/>
    </source>
</evidence>
<dbReference type="InterPro" id="IPR003439">
    <property type="entry name" value="ABC_transporter-like_ATP-bd"/>
</dbReference>
<dbReference type="PANTHER" id="PTHR42788:SF17">
    <property type="entry name" value="ALIPHATIC SULFONATES IMPORT ATP-BINDING PROTEIN SSUB"/>
    <property type="match status" value="1"/>
</dbReference>
<dbReference type="EMBL" id="NGFO01000006">
    <property type="protein sequence ID" value="OUC79671.1"/>
    <property type="molecule type" value="Genomic_DNA"/>
</dbReference>
<accession>A0A243QD46</accession>
<organism evidence="8 9">
    <name type="scientific">Gordonia lacunae</name>
    <dbReference type="NCBI Taxonomy" id="417102"/>
    <lineage>
        <taxon>Bacteria</taxon>
        <taxon>Bacillati</taxon>
        <taxon>Actinomycetota</taxon>
        <taxon>Actinomycetes</taxon>
        <taxon>Mycobacteriales</taxon>
        <taxon>Gordoniaceae</taxon>
        <taxon>Gordonia</taxon>
    </lineage>
</organism>
<keyword evidence="1" id="KW-0813">Transport</keyword>
<dbReference type="RefSeq" id="WP_086534647.1">
    <property type="nucleotide sequence ID" value="NZ_NGFO01000006.1"/>
</dbReference>
<dbReference type="Gene3D" id="3.40.50.300">
    <property type="entry name" value="P-loop containing nucleotide triphosphate hydrolases"/>
    <property type="match status" value="1"/>
</dbReference>
<dbReference type="STRING" id="417102.CA982_07245"/>
<dbReference type="InterPro" id="IPR050166">
    <property type="entry name" value="ABC_transporter_ATP-bind"/>
</dbReference>
<evidence type="ECO:0000259" key="7">
    <source>
        <dbReference type="PROSITE" id="PS50893"/>
    </source>
</evidence>
<dbReference type="PROSITE" id="PS50893">
    <property type="entry name" value="ABC_TRANSPORTER_2"/>
    <property type="match status" value="1"/>
</dbReference>
<evidence type="ECO:0000313" key="8">
    <source>
        <dbReference type="EMBL" id="OUC79671.1"/>
    </source>
</evidence>
<dbReference type="OrthoDB" id="8773773at2"/>
<name>A0A243QD46_9ACTN</name>
<dbReference type="SMART" id="SM00382">
    <property type="entry name" value="AAA"/>
    <property type="match status" value="1"/>
</dbReference>
<keyword evidence="4 8" id="KW-0067">ATP-binding</keyword>
<evidence type="ECO:0000256" key="3">
    <source>
        <dbReference type="ARBA" id="ARBA00022741"/>
    </source>
</evidence>
<evidence type="ECO:0000256" key="1">
    <source>
        <dbReference type="ARBA" id="ARBA00022448"/>
    </source>
</evidence>
<dbReference type="SUPFAM" id="SSF52540">
    <property type="entry name" value="P-loop containing nucleoside triphosphate hydrolases"/>
    <property type="match status" value="1"/>
</dbReference>
<feature type="domain" description="ABC transporter" evidence="7">
    <location>
        <begin position="16"/>
        <end position="244"/>
    </location>
</feature>
<dbReference type="CDD" id="cd03293">
    <property type="entry name" value="ABC_NrtD_SsuB_transporters"/>
    <property type="match status" value="1"/>
</dbReference>
<evidence type="ECO:0000256" key="5">
    <source>
        <dbReference type="ARBA" id="ARBA00022967"/>
    </source>
</evidence>
<evidence type="ECO:0000256" key="6">
    <source>
        <dbReference type="ARBA" id="ARBA00023136"/>
    </source>
</evidence>
<dbReference type="InterPro" id="IPR017871">
    <property type="entry name" value="ABC_transporter-like_CS"/>
</dbReference>
<gene>
    <name evidence="8" type="ORF">CA982_07245</name>
</gene>
<dbReference type="GO" id="GO:0016887">
    <property type="term" value="F:ATP hydrolysis activity"/>
    <property type="evidence" value="ECO:0007669"/>
    <property type="project" value="InterPro"/>
</dbReference>
<dbReference type="PROSITE" id="PS00211">
    <property type="entry name" value="ABC_TRANSPORTER_1"/>
    <property type="match status" value="1"/>
</dbReference>
<dbReference type="InterPro" id="IPR003593">
    <property type="entry name" value="AAA+_ATPase"/>
</dbReference>
<dbReference type="AlphaFoldDB" id="A0A243QD46"/>
<comment type="caution">
    <text evidence="8">The sequence shown here is derived from an EMBL/GenBank/DDBJ whole genome shotgun (WGS) entry which is preliminary data.</text>
</comment>
<dbReference type="GO" id="GO:0005524">
    <property type="term" value="F:ATP binding"/>
    <property type="evidence" value="ECO:0007669"/>
    <property type="project" value="UniProtKB-KW"/>
</dbReference>
<dbReference type="InterPro" id="IPR027417">
    <property type="entry name" value="P-loop_NTPase"/>
</dbReference>
<reference evidence="8 9" key="1">
    <citation type="submission" date="2017-05" db="EMBL/GenBank/DDBJ databases">
        <title>Biotechnological potential of actinobacteria isolated from South African environments.</title>
        <authorList>
            <person name="Le Roes-Hill M."/>
            <person name="Prins A."/>
            <person name="Durrell K.A."/>
        </authorList>
    </citation>
    <scope>NUCLEOTIDE SEQUENCE [LARGE SCALE GENOMIC DNA]</scope>
    <source>
        <strain evidence="8">BS2</strain>
    </source>
</reference>
<keyword evidence="5" id="KW-1278">Translocase</keyword>
<dbReference type="Pfam" id="PF00005">
    <property type="entry name" value="ABC_tran"/>
    <property type="match status" value="1"/>
</dbReference>